<keyword evidence="1" id="KW-0812">Transmembrane</keyword>
<evidence type="ECO:0000313" key="4">
    <source>
        <dbReference type="Proteomes" id="UP000050514"/>
    </source>
</evidence>
<protein>
    <recommendedName>
        <fullName evidence="2">DUF218 domain-containing protein</fullName>
    </recommendedName>
</protein>
<dbReference type="GO" id="GO:0005886">
    <property type="term" value="C:plasma membrane"/>
    <property type="evidence" value="ECO:0007669"/>
    <property type="project" value="TreeGrafter"/>
</dbReference>
<dbReference type="OrthoDB" id="9782395at2"/>
<dbReference type="CDD" id="cd06259">
    <property type="entry name" value="YdcF-like"/>
    <property type="match status" value="1"/>
</dbReference>
<dbReference type="InterPro" id="IPR014729">
    <property type="entry name" value="Rossmann-like_a/b/a_fold"/>
</dbReference>
<dbReference type="Proteomes" id="UP000050514">
    <property type="component" value="Unassembled WGS sequence"/>
</dbReference>
<dbReference type="RefSeq" id="WP_061917149.1">
    <property type="nucleotide sequence ID" value="NZ_DF967971.1"/>
</dbReference>
<dbReference type="Gene3D" id="3.40.50.620">
    <property type="entry name" value="HUPs"/>
    <property type="match status" value="1"/>
</dbReference>
<dbReference type="InterPro" id="IPR051599">
    <property type="entry name" value="Cell_Envelope_Assoc"/>
</dbReference>
<dbReference type="AlphaFoldDB" id="A0A0P6WSG6"/>
<proteinExistence type="predicted"/>
<dbReference type="Pfam" id="PF02698">
    <property type="entry name" value="DUF218"/>
    <property type="match status" value="1"/>
</dbReference>
<gene>
    <name evidence="3" type="ORF">AC812_15220</name>
</gene>
<keyword evidence="1" id="KW-1133">Transmembrane helix</keyword>
<sequence length="267" mass="29767">MFVFLSKFLPLLIYPLGLACLLILLSLLLRVSPVWQKRLVVLALVLLWLGGNRWVAYSLTYTLERKIHPPAELPPADVILVLGGGTESSDAPRSGVEVNGAGDRVIHAVRLYRQGIAPYILLSGGNIEWLSARTTTPALEMRELMLFMGVPDSVLILQDQSQNTAEDVFYSTQILRERGFDKVILVTSAQHMPRAVYLFREQGIDVIPSPADYSITDAEWRSLWQANFPAQIINVLPNAGYLSMTTTSLKEYLGMLVNSLRNLINLS</sequence>
<dbReference type="InterPro" id="IPR003848">
    <property type="entry name" value="DUF218"/>
</dbReference>
<reference evidence="3 4" key="1">
    <citation type="submission" date="2015-07" db="EMBL/GenBank/DDBJ databases">
        <title>Draft genome of Bellilinea caldifistulae DSM 17877.</title>
        <authorList>
            <person name="Hemp J."/>
            <person name="Ward L.M."/>
            <person name="Pace L.A."/>
            <person name="Fischer W.W."/>
        </authorList>
    </citation>
    <scope>NUCLEOTIDE SEQUENCE [LARGE SCALE GENOMIC DNA]</scope>
    <source>
        <strain evidence="3 4">GOMI-1</strain>
    </source>
</reference>
<accession>A0A0P6WSG6</accession>
<feature type="transmembrane region" description="Helical" evidence="1">
    <location>
        <begin position="12"/>
        <end position="32"/>
    </location>
</feature>
<evidence type="ECO:0000313" key="3">
    <source>
        <dbReference type="EMBL" id="KPL73133.1"/>
    </source>
</evidence>
<name>A0A0P6WSG6_9CHLR</name>
<dbReference type="GO" id="GO:0000270">
    <property type="term" value="P:peptidoglycan metabolic process"/>
    <property type="evidence" value="ECO:0007669"/>
    <property type="project" value="TreeGrafter"/>
</dbReference>
<feature type="transmembrane region" description="Helical" evidence="1">
    <location>
        <begin position="39"/>
        <end position="57"/>
    </location>
</feature>
<dbReference type="PANTHER" id="PTHR30336">
    <property type="entry name" value="INNER MEMBRANE PROTEIN, PROBABLE PERMEASE"/>
    <property type="match status" value="1"/>
</dbReference>
<organism evidence="3 4">
    <name type="scientific">Bellilinea caldifistulae</name>
    <dbReference type="NCBI Taxonomy" id="360411"/>
    <lineage>
        <taxon>Bacteria</taxon>
        <taxon>Bacillati</taxon>
        <taxon>Chloroflexota</taxon>
        <taxon>Anaerolineae</taxon>
        <taxon>Anaerolineales</taxon>
        <taxon>Anaerolineaceae</taxon>
        <taxon>Bellilinea</taxon>
    </lineage>
</organism>
<feature type="domain" description="DUF218" evidence="2">
    <location>
        <begin position="77"/>
        <end position="254"/>
    </location>
</feature>
<dbReference type="PROSITE" id="PS51257">
    <property type="entry name" value="PROKAR_LIPOPROTEIN"/>
    <property type="match status" value="1"/>
</dbReference>
<keyword evidence="1" id="KW-0472">Membrane</keyword>
<evidence type="ECO:0000259" key="2">
    <source>
        <dbReference type="Pfam" id="PF02698"/>
    </source>
</evidence>
<evidence type="ECO:0000256" key="1">
    <source>
        <dbReference type="SAM" id="Phobius"/>
    </source>
</evidence>
<dbReference type="PANTHER" id="PTHR30336:SF4">
    <property type="entry name" value="ENVELOPE BIOGENESIS FACTOR ELYC"/>
    <property type="match status" value="1"/>
</dbReference>
<dbReference type="STRING" id="360411.AC812_15220"/>
<dbReference type="GO" id="GO:0043164">
    <property type="term" value="P:Gram-negative-bacterium-type cell wall biogenesis"/>
    <property type="evidence" value="ECO:0007669"/>
    <property type="project" value="TreeGrafter"/>
</dbReference>
<comment type="caution">
    <text evidence="3">The sequence shown here is derived from an EMBL/GenBank/DDBJ whole genome shotgun (WGS) entry which is preliminary data.</text>
</comment>
<dbReference type="EMBL" id="LGHJ01000021">
    <property type="protein sequence ID" value="KPL73133.1"/>
    <property type="molecule type" value="Genomic_DNA"/>
</dbReference>
<keyword evidence="4" id="KW-1185">Reference proteome</keyword>